<sequence length="448" mass="48921">MKKRLSMLVSVLLVIALVLSACGGGKNDNGGNGGNAANNGSSGNNSGGEPARKVQIRLATWAGADEAKELQAILDDLNAKSTTYEIVQDSNPAEYDTRMITQLSGDSGPDLFWVSAQRAAQFAAGGVMLDITDRLASASHPAADTNDYYEASLGPFTHDGKIYGLPWLQQPVMMYVNKALFDEAGLDYPDESWTWDDFIQAAKKLTKDANGKRADEEGFDANNTVQWGFTLNGWPPAQMFIWQNGGEVITEDMKSSPIDTPEAKEALNFYADLVQGPLVPSQSIIRDRGFDQMFRNGQVAMFMGGAADNLDSTVENVQAFMVPAGPGGTHVTFGDILGMGINAKTKNPDAAFQALLDLTDAIHHWKIMPPRKSLADLETLKELHPDKAHSLEAIIASMEYARPYRYSEKYPDWDNIFWTQLMDPIINAGARPDDLIPKVKPLLDNALQ</sequence>
<feature type="signal peptide" evidence="1">
    <location>
        <begin position="1"/>
        <end position="23"/>
    </location>
</feature>
<dbReference type="InterPro" id="IPR050490">
    <property type="entry name" value="Bact_solute-bd_prot1"/>
</dbReference>
<evidence type="ECO:0000313" key="3">
    <source>
        <dbReference type="Proteomes" id="UP000010795"/>
    </source>
</evidence>
<dbReference type="SUPFAM" id="SSF53850">
    <property type="entry name" value="Periplasmic binding protein-like II"/>
    <property type="match status" value="1"/>
</dbReference>
<dbReference type="RefSeq" id="WP_015256101.1">
    <property type="nucleotide sequence ID" value="NC_019897.1"/>
</dbReference>
<keyword evidence="2" id="KW-0762">Sugar transport</keyword>
<dbReference type="eggNOG" id="COG1653">
    <property type="taxonomic scope" value="Bacteria"/>
</dbReference>
<protein>
    <submittedName>
        <fullName evidence="2">ABC-type sugar transport system, periplasmic component</fullName>
    </submittedName>
</protein>
<dbReference type="PANTHER" id="PTHR43649">
    <property type="entry name" value="ARABINOSE-BINDING PROTEIN-RELATED"/>
    <property type="match status" value="1"/>
</dbReference>
<keyword evidence="2" id="KW-0813">Transport</keyword>
<gene>
    <name evidence="2" type="ordered locus">Theco_3321</name>
</gene>
<dbReference type="AlphaFoldDB" id="L0EHW0"/>
<proteinExistence type="predicted"/>
<dbReference type="Proteomes" id="UP000010795">
    <property type="component" value="Chromosome"/>
</dbReference>
<dbReference type="CDD" id="cd13585">
    <property type="entry name" value="PBP2_TMBP_like"/>
    <property type="match status" value="1"/>
</dbReference>
<dbReference type="STRING" id="717605.Theco_3321"/>
<name>L0EHW0_THECK</name>
<dbReference type="OrthoDB" id="9782846at2"/>
<reference evidence="3" key="1">
    <citation type="submission" date="2012-01" db="EMBL/GenBank/DDBJ databases">
        <title>Complete sequence of chromosome of Thermobacillus composti KWC4.</title>
        <authorList>
            <person name="Lucas S."/>
            <person name="Han J."/>
            <person name="Lapidus A."/>
            <person name="Cheng J.-F."/>
            <person name="Goodwin L."/>
            <person name="Pitluck S."/>
            <person name="Peters L."/>
            <person name="Ovchinnikova G."/>
            <person name="Teshima H."/>
            <person name="Detter J.C."/>
            <person name="Han C."/>
            <person name="Tapia R."/>
            <person name="Land M."/>
            <person name="Hauser L."/>
            <person name="Kyrpides N."/>
            <person name="Ivanova N."/>
            <person name="Pagani I."/>
            <person name="Anderson I."/>
            <person name="Woyke T."/>
        </authorList>
    </citation>
    <scope>NUCLEOTIDE SEQUENCE [LARGE SCALE GENOMIC DNA]</scope>
    <source>
        <strain evidence="3">DSM 18247 / JCM 13945 / KWC4</strain>
    </source>
</reference>
<dbReference type="KEGG" id="tco:Theco_3321"/>
<dbReference type="PROSITE" id="PS51257">
    <property type="entry name" value="PROKAR_LIPOPROTEIN"/>
    <property type="match status" value="1"/>
</dbReference>
<keyword evidence="1" id="KW-0732">Signal</keyword>
<dbReference type="InterPro" id="IPR006059">
    <property type="entry name" value="SBP"/>
</dbReference>
<feature type="chain" id="PRO_5039271255" evidence="1">
    <location>
        <begin position="24"/>
        <end position="448"/>
    </location>
</feature>
<dbReference type="HOGENOM" id="CLU_031285_10_5_9"/>
<organism evidence="2 3">
    <name type="scientific">Thermobacillus composti (strain DSM 18247 / JCM 13945 / KWC4)</name>
    <dbReference type="NCBI Taxonomy" id="717605"/>
    <lineage>
        <taxon>Bacteria</taxon>
        <taxon>Bacillati</taxon>
        <taxon>Bacillota</taxon>
        <taxon>Bacilli</taxon>
        <taxon>Bacillales</taxon>
        <taxon>Paenibacillaceae</taxon>
        <taxon>Thermobacillus</taxon>
    </lineage>
</organism>
<evidence type="ECO:0000256" key="1">
    <source>
        <dbReference type="SAM" id="SignalP"/>
    </source>
</evidence>
<keyword evidence="3" id="KW-1185">Reference proteome</keyword>
<dbReference type="EMBL" id="CP003255">
    <property type="protein sequence ID" value="AGA59372.1"/>
    <property type="molecule type" value="Genomic_DNA"/>
</dbReference>
<dbReference type="PANTHER" id="PTHR43649:SF12">
    <property type="entry name" value="DIACETYLCHITOBIOSE BINDING PROTEIN DASA"/>
    <property type="match status" value="1"/>
</dbReference>
<dbReference type="Gene3D" id="3.40.190.10">
    <property type="entry name" value="Periplasmic binding protein-like II"/>
    <property type="match status" value="1"/>
</dbReference>
<evidence type="ECO:0000313" key="2">
    <source>
        <dbReference type="EMBL" id="AGA59372.1"/>
    </source>
</evidence>
<dbReference type="Pfam" id="PF01547">
    <property type="entry name" value="SBP_bac_1"/>
    <property type="match status" value="1"/>
</dbReference>
<accession>L0EHW0</accession>